<dbReference type="Proteomes" id="UP000233556">
    <property type="component" value="Unassembled WGS sequence"/>
</dbReference>
<dbReference type="GO" id="GO:0031012">
    <property type="term" value="C:extracellular matrix"/>
    <property type="evidence" value="ECO:0007669"/>
    <property type="project" value="TreeGrafter"/>
</dbReference>
<reference evidence="2" key="1">
    <citation type="submission" date="2017-11" db="EMBL/GenBank/DDBJ databases">
        <authorList>
            <person name="Lima N.C."/>
            <person name="Parody-Merino A.M."/>
            <person name="Battley P.F."/>
            <person name="Fidler A.E."/>
            <person name="Prosdocimi F."/>
        </authorList>
    </citation>
    <scope>NUCLEOTIDE SEQUENCE [LARGE SCALE GENOMIC DNA]</scope>
</reference>
<dbReference type="OrthoDB" id="9401454at2759"/>
<dbReference type="GO" id="GO:0007508">
    <property type="term" value="P:larval heart development"/>
    <property type="evidence" value="ECO:0007669"/>
    <property type="project" value="TreeGrafter"/>
</dbReference>
<name>A0A2I0TEG0_LIMLA</name>
<accession>A0A2I0TEG0</accession>
<dbReference type="EMBL" id="KZ511703">
    <property type="protein sequence ID" value="PKU32166.1"/>
    <property type="molecule type" value="Genomic_DNA"/>
</dbReference>
<proteinExistence type="predicted"/>
<evidence type="ECO:0000313" key="2">
    <source>
        <dbReference type="Proteomes" id="UP000233556"/>
    </source>
</evidence>
<evidence type="ECO:0000313" key="1">
    <source>
        <dbReference type="EMBL" id="PKU32166.1"/>
    </source>
</evidence>
<dbReference type="PANTHER" id="PTHR33395">
    <property type="entry name" value="TRANSCRIPTASE, PUTATIVE-RELATED-RELATED"/>
    <property type="match status" value="1"/>
</dbReference>
<reference evidence="2" key="2">
    <citation type="submission" date="2017-12" db="EMBL/GenBank/DDBJ databases">
        <title>Genome sequence of the Bar-tailed Godwit (Limosa lapponica baueri).</title>
        <authorList>
            <person name="Lima N.C.B."/>
            <person name="Parody-Merino A.M."/>
            <person name="Battley P.F."/>
            <person name="Fidler A.E."/>
            <person name="Prosdocimi F."/>
        </authorList>
    </citation>
    <scope>NUCLEOTIDE SEQUENCE [LARGE SCALE GENOMIC DNA]</scope>
</reference>
<organism evidence="1 2">
    <name type="scientific">Limosa lapponica baueri</name>
    <dbReference type="NCBI Taxonomy" id="1758121"/>
    <lineage>
        <taxon>Eukaryota</taxon>
        <taxon>Metazoa</taxon>
        <taxon>Chordata</taxon>
        <taxon>Craniata</taxon>
        <taxon>Vertebrata</taxon>
        <taxon>Euteleostomi</taxon>
        <taxon>Archelosauria</taxon>
        <taxon>Archosauria</taxon>
        <taxon>Dinosauria</taxon>
        <taxon>Saurischia</taxon>
        <taxon>Theropoda</taxon>
        <taxon>Coelurosauria</taxon>
        <taxon>Aves</taxon>
        <taxon>Neognathae</taxon>
        <taxon>Neoaves</taxon>
        <taxon>Charadriiformes</taxon>
        <taxon>Scolopacidae</taxon>
        <taxon>Limosa</taxon>
    </lineage>
</organism>
<protein>
    <submittedName>
        <fullName evidence="1">Nedd4-binding protein 2-like 2</fullName>
    </submittedName>
</protein>
<sequence>MECILTQVIDSPTRADVILDLMVTNANELIGDVKTGGSLGCSGHALVELTVLRNMGQGKGKIRTLNFRKAKFLLFKELVNGSRETALKDEGAEQS</sequence>
<dbReference type="PANTHER" id="PTHR33395:SF22">
    <property type="entry name" value="REVERSE TRANSCRIPTASE DOMAIN-CONTAINING PROTEIN"/>
    <property type="match status" value="1"/>
</dbReference>
<keyword evidence="2" id="KW-1185">Reference proteome</keyword>
<dbReference type="AlphaFoldDB" id="A0A2I0TEG0"/>
<dbReference type="GO" id="GO:0061343">
    <property type="term" value="P:cell adhesion involved in heart morphogenesis"/>
    <property type="evidence" value="ECO:0007669"/>
    <property type="project" value="TreeGrafter"/>
</dbReference>
<gene>
    <name evidence="1" type="ORF">llap_17530</name>
</gene>